<dbReference type="STRING" id="1537102.L0AWV5"/>
<dbReference type="KEGG" id="beq:BEWA_029220"/>
<dbReference type="Proteomes" id="UP000031512">
    <property type="component" value="Chromosome 1"/>
</dbReference>
<dbReference type="eggNOG" id="ENOG502S8IH">
    <property type="taxonomic scope" value="Eukaryota"/>
</dbReference>
<evidence type="ECO:0000256" key="1">
    <source>
        <dbReference type="SAM" id="MobiDB-lite"/>
    </source>
</evidence>
<name>L0AWV5_THEEQ</name>
<dbReference type="EMBL" id="CP001669">
    <property type="protein sequence ID" value="AFZ80072.1"/>
    <property type="molecule type" value="Genomic_DNA"/>
</dbReference>
<organism evidence="2 3">
    <name type="scientific">Theileria equi strain WA</name>
    <dbReference type="NCBI Taxonomy" id="1537102"/>
    <lineage>
        <taxon>Eukaryota</taxon>
        <taxon>Sar</taxon>
        <taxon>Alveolata</taxon>
        <taxon>Apicomplexa</taxon>
        <taxon>Aconoidasida</taxon>
        <taxon>Piroplasmida</taxon>
        <taxon>Theileriidae</taxon>
        <taxon>Theileria</taxon>
    </lineage>
</organism>
<reference evidence="2 3" key="1">
    <citation type="journal article" date="2012" name="BMC Genomics">
        <title>Comparative genomic analysis and phylogenetic position of Theileria equi.</title>
        <authorList>
            <person name="Kappmeyer L.S."/>
            <person name="Thiagarajan M."/>
            <person name="Herndon D.R."/>
            <person name="Ramsay J.D."/>
            <person name="Caler E."/>
            <person name="Djikeng A."/>
            <person name="Gillespie J.J."/>
            <person name="Lau A.O."/>
            <person name="Roalson E.H."/>
            <person name="Silva J.C."/>
            <person name="Silva M.G."/>
            <person name="Suarez C.E."/>
            <person name="Ueti M.W."/>
            <person name="Nene V.M."/>
            <person name="Mealey R.H."/>
            <person name="Knowles D.P."/>
            <person name="Brayton K.A."/>
        </authorList>
    </citation>
    <scope>NUCLEOTIDE SEQUENCE [LARGE SCALE GENOMIC DNA]</scope>
    <source>
        <strain evidence="2 3">WA</strain>
    </source>
</reference>
<dbReference type="AlphaFoldDB" id="L0AWV5"/>
<proteinExistence type="predicted"/>
<evidence type="ECO:0000313" key="3">
    <source>
        <dbReference type="Proteomes" id="UP000031512"/>
    </source>
</evidence>
<evidence type="ECO:0000313" key="2">
    <source>
        <dbReference type="EMBL" id="AFZ80072.1"/>
    </source>
</evidence>
<keyword evidence="3" id="KW-1185">Reference proteome</keyword>
<feature type="compositionally biased region" description="Polar residues" evidence="1">
    <location>
        <begin position="147"/>
        <end position="164"/>
    </location>
</feature>
<feature type="compositionally biased region" description="Basic and acidic residues" evidence="1">
    <location>
        <begin position="131"/>
        <end position="144"/>
    </location>
</feature>
<gene>
    <name evidence="2" type="ORF">BEWA_029220</name>
</gene>
<dbReference type="GeneID" id="15803617"/>
<dbReference type="RefSeq" id="XP_004829738.1">
    <property type="nucleotide sequence ID" value="XM_004829681.1"/>
</dbReference>
<feature type="region of interest" description="Disordered" evidence="1">
    <location>
        <begin position="131"/>
        <end position="164"/>
    </location>
</feature>
<dbReference type="VEuPathDB" id="PiroplasmaDB:BEWA_029220"/>
<protein>
    <submittedName>
        <fullName evidence="2">Uncharacterized protein</fullName>
    </submittedName>
</protein>
<sequence length="370" mass="41639">MSGRLFDSYAVCRLWNAFRCDSLATSRLNGNLYTNFGYIRHNYRTRSGHGTANFAWESCTLCNGHKNAHYSTLCTKNGGIMDINGTLIRRISKRSPFNGHCRSLYGSSSGSCSFSESANYGRNNMKDTERCADSDFKGIGESKTKKPSTPNNRHEGTSNPRGSLLSNRNNFRYIALLTGATFALSRSSDDANIHGAGEPRDSTLNSGDVDFGDSPAHTDENIPIDFGEELYIHYEDDVPIEWDLEKDEIPIIFHESNSGKMGGWALIYKSLTNAKEYFRNKKEEWKTFWNEATKEGKVVSMEPLWVVLSNTSPTTFGNAFMFACGSIFTLWKLGDNMRSSQLSNFMQRHFLASYEALKGKRYHTFLTSGK</sequence>
<accession>L0AWV5</accession>